<evidence type="ECO:0000313" key="3">
    <source>
        <dbReference type="Proteomes" id="UP000076738"/>
    </source>
</evidence>
<feature type="domain" description="Protein kinase" evidence="1">
    <location>
        <begin position="61"/>
        <end position="346"/>
    </location>
</feature>
<dbReference type="GO" id="GO:0004674">
    <property type="term" value="F:protein serine/threonine kinase activity"/>
    <property type="evidence" value="ECO:0007669"/>
    <property type="project" value="TreeGrafter"/>
</dbReference>
<proteinExistence type="predicted"/>
<dbReference type="Proteomes" id="UP000076738">
    <property type="component" value="Unassembled WGS sequence"/>
</dbReference>
<dbReference type="InterPro" id="IPR011009">
    <property type="entry name" value="Kinase-like_dom_sf"/>
</dbReference>
<evidence type="ECO:0000313" key="2">
    <source>
        <dbReference type="EMBL" id="KZO97465.1"/>
    </source>
</evidence>
<accession>A0A167N8X3</accession>
<keyword evidence="2" id="KW-0808">Transferase</keyword>
<dbReference type="Gene3D" id="1.10.510.10">
    <property type="entry name" value="Transferase(Phosphotransferase) domain 1"/>
    <property type="match status" value="1"/>
</dbReference>
<reference evidence="2 3" key="1">
    <citation type="journal article" date="2016" name="Mol. Biol. Evol.">
        <title>Comparative Genomics of Early-Diverging Mushroom-Forming Fungi Provides Insights into the Origins of Lignocellulose Decay Capabilities.</title>
        <authorList>
            <person name="Nagy L.G."/>
            <person name="Riley R."/>
            <person name="Tritt A."/>
            <person name="Adam C."/>
            <person name="Daum C."/>
            <person name="Floudas D."/>
            <person name="Sun H."/>
            <person name="Yadav J.S."/>
            <person name="Pangilinan J."/>
            <person name="Larsson K.H."/>
            <person name="Matsuura K."/>
            <person name="Barry K."/>
            <person name="Labutti K."/>
            <person name="Kuo R."/>
            <person name="Ohm R.A."/>
            <person name="Bhattacharya S.S."/>
            <person name="Shirouzu T."/>
            <person name="Yoshinaga Y."/>
            <person name="Martin F.M."/>
            <person name="Grigoriev I.V."/>
            <person name="Hibbett D.S."/>
        </authorList>
    </citation>
    <scope>NUCLEOTIDE SEQUENCE [LARGE SCALE GENOMIC DNA]</scope>
    <source>
        <strain evidence="2 3">TUFC12733</strain>
    </source>
</reference>
<dbReference type="InterPro" id="IPR000719">
    <property type="entry name" value="Prot_kinase_dom"/>
</dbReference>
<dbReference type="PROSITE" id="PS00108">
    <property type="entry name" value="PROTEIN_KINASE_ST"/>
    <property type="match status" value="1"/>
</dbReference>
<dbReference type="SMART" id="SM00220">
    <property type="entry name" value="S_TKc"/>
    <property type="match status" value="1"/>
</dbReference>
<dbReference type="AlphaFoldDB" id="A0A167N8X3"/>
<sequence>MVPVLFAVDASRGRWTYVFRDGQPLSVPNRVAKCSYNWSVDDGVFGLFPAWANLNGMLALERGEQQVAIGGFARIYRTRMKTGIVVAVKVLFDHRRPPERLLELSVREGFTWHSLDHPNIVPFLGIADYARICPGGFPQLCLVSPWMSDGNIMDFLKANPAVSPLPLMLDVVHAVAYLHSFSSGPIIHGDLKGNNILIDCQGSPERPVARLIDFGLSEIMEVDMEHEAATATSTTSCGNVRWLSFERVDPKRYGLKPSEAKTTMSDVFELTRTFFQIFTGGPPFQEMQDWAVVTAVLRGSNPERPIDCRWLDDDRWKLMMQLWSDVREARPSLDALRQDLEQSIWIENVLRSNTLVDLGVLLRGDVLARRLLSQRERINAVEFDLSTGHDWSIQELEWVLSQLDIKKFCFTHAQMGTRQEDIEAVMQLTPSLQHLELRARADLPVLCATPFLQVAQNHASNLTTLIIASIPAAFAQVSSASLINLEIRIHIGERRSNDERLFAFLQLLNKTPSLERLVFNDGTETTALHGANIPPSGSQWMQLYHD</sequence>
<organism evidence="2 3">
    <name type="scientific">Calocera viscosa (strain TUFC12733)</name>
    <dbReference type="NCBI Taxonomy" id="1330018"/>
    <lineage>
        <taxon>Eukaryota</taxon>
        <taxon>Fungi</taxon>
        <taxon>Dikarya</taxon>
        <taxon>Basidiomycota</taxon>
        <taxon>Agaricomycotina</taxon>
        <taxon>Dacrymycetes</taxon>
        <taxon>Dacrymycetales</taxon>
        <taxon>Dacrymycetaceae</taxon>
        <taxon>Calocera</taxon>
    </lineage>
</organism>
<dbReference type="InterPro" id="IPR051681">
    <property type="entry name" value="Ser/Thr_Kinases-Pseudokinases"/>
</dbReference>
<dbReference type="PROSITE" id="PS50011">
    <property type="entry name" value="PROTEIN_KINASE_DOM"/>
    <property type="match status" value="1"/>
</dbReference>
<dbReference type="SUPFAM" id="SSF56112">
    <property type="entry name" value="Protein kinase-like (PK-like)"/>
    <property type="match status" value="1"/>
</dbReference>
<dbReference type="PANTHER" id="PTHR44329">
    <property type="entry name" value="SERINE/THREONINE-PROTEIN KINASE TNNI3K-RELATED"/>
    <property type="match status" value="1"/>
</dbReference>
<dbReference type="OrthoDB" id="4062651at2759"/>
<gene>
    <name evidence="2" type="ORF">CALVIDRAFT_562832</name>
</gene>
<dbReference type="GO" id="GO:0005524">
    <property type="term" value="F:ATP binding"/>
    <property type="evidence" value="ECO:0007669"/>
    <property type="project" value="InterPro"/>
</dbReference>
<dbReference type="InterPro" id="IPR001245">
    <property type="entry name" value="Ser-Thr/Tyr_kinase_cat_dom"/>
</dbReference>
<evidence type="ECO:0000259" key="1">
    <source>
        <dbReference type="PROSITE" id="PS50011"/>
    </source>
</evidence>
<dbReference type="InterPro" id="IPR008271">
    <property type="entry name" value="Ser/Thr_kinase_AS"/>
</dbReference>
<dbReference type="STRING" id="1330018.A0A167N8X3"/>
<name>A0A167N8X3_CALVF</name>
<dbReference type="EMBL" id="KV417279">
    <property type="protein sequence ID" value="KZO97465.1"/>
    <property type="molecule type" value="Genomic_DNA"/>
</dbReference>
<protein>
    <submittedName>
        <fullName evidence="2">Kinase-like protein</fullName>
    </submittedName>
</protein>
<keyword evidence="3" id="KW-1185">Reference proteome</keyword>
<dbReference type="Pfam" id="PF07714">
    <property type="entry name" value="PK_Tyr_Ser-Thr"/>
    <property type="match status" value="1"/>
</dbReference>
<keyword evidence="2" id="KW-0418">Kinase</keyword>